<feature type="domain" description="NrS-1 polymerase-like helicase" evidence="1">
    <location>
        <begin position="135"/>
        <end position="235"/>
    </location>
</feature>
<sequence>MMSANNYPLNLPGSYIRVQTGYYKKCMQPTVSKEFMEMWIPWSAEMLRQDLEPSQIKKIRKFDGFCCVPDHLDYKEIVGNFYNLYHRLEANPEPGDPSVTLGFIRHIFGEQFELGLDYLSLLYQRPTQKLPVLCLVSKERKTGKTTFLNFLKMIFGKNMTFNGNSDFRSQFNSDWMNTLIIAVDEVLLDRREDSEKIKNLSTARNSKVEAKGKDRKETEFFGKFVLCSNNEENFIVIDPAETRYWVRKVSVLQSENIHLLDLMASELPAFLHFLLSRNLSVPIAQTRMWFAERQIRTEALMRVIRNNRNRLETEMLFILREIFENTGITKLEFTNKDMLELLKRNMPRLTRHQVSSVLQNDWGLKPVANSLNYQTYLYNSCNDLTAVHSTGRYYSVSMDWISQKFDEGS</sequence>
<dbReference type="EMBL" id="CP112998">
    <property type="protein sequence ID" value="WAC12973.1"/>
    <property type="molecule type" value="Genomic_DNA"/>
</dbReference>
<proteinExistence type="predicted"/>
<dbReference type="Gene3D" id="3.40.50.300">
    <property type="entry name" value="P-loop containing nucleotide triphosphate hydrolases"/>
    <property type="match status" value="1"/>
</dbReference>
<dbReference type="Pfam" id="PF19263">
    <property type="entry name" value="DUF5906"/>
    <property type="match status" value="1"/>
</dbReference>
<dbReference type="RefSeq" id="WP_244825075.1">
    <property type="nucleotide sequence ID" value="NZ_CP112998.1"/>
</dbReference>
<evidence type="ECO:0000313" key="3">
    <source>
        <dbReference type="Proteomes" id="UP001164653"/>
    </source>
</evidence>
<dbReference type="KEGG" id="dpf:ON006_03200"/>
<dbReference type="AlphaFoldDB" id="A0A9E8NCV5"/>
<gene>
    <name evidence="2" type="ORF">ON006_03200</name>
</gene>
<protein>
    <submittedName>
        <fullName evidence="2">DUF5906 domain-containing protein</fullName>
    </submittedName>
</protein>
<name>A0A9E8NCV5_9BACT</name>
<dbReference type="InterPro" id="IPR027417">
    <property type="entry name" value="P-loop_NTPase"/>
</dbReference>
<reference evidence="2" key="1">
    <citation type="submission" date="2022-11" db="EMBL/GenBank/DDBJ databases">
        <title>Dyadobacter pollutisoli sp. nov., isolated from plastic dumped soil.</title>
        <authorList>
            <person name="Kim J.M."/>
            <person name="Kim K.R."/>
            <person name="Lee J.K."/>
            <person name="Hao L."/>
            <person name="Jeon C.O."/>
        </authorList>
    </citation>
    <scope>NUCLEOTIDE SEQUENCE</scope>
    <source>
        <strain evidence="2">U1</strain>
    </source>
</reference>
<evidence type="ECO:0000313" key="2">
    <source>
        <dbReference type="EMBL" id="WAC12973.1"/>
    </source>
</evidence>
<evidence type="ECO:0000259" key="1">
    <source>
        <dbReference type="Pfam" id="PF19263"/>
    </source>
</evidence>
<accession>A0A9E8NCV5</accession>
<organism evidence="2 3">
    <name type="scientific">Dyadobacter pollutisoli</name>
    <dbReference type="NCBI Taxonomy" id="2910158"/>
    <lineage>
        <taxon>Bacteria</taxon>
        <taxon>Pseudomonadati</taxon>
        <taxon>Bacteroidota</taxon>
        <taxon>Cytophagia</taxon>
        <taxon>Cytophagales</taxon>
        <taxon>Spirosomataceae</taxon>
        <taxon>Dyadobacter</taxon>
    </lineage>
</organism>
<keyword evidence="3" id="KW-1185">Reference proteome</keyword>
<dbReference type="Proteomes" id="UP001164653">
    <property type="component" value="Chromosome"/>
</dbReference>
<dbReference type="InterPro" id="IPR045455">
    <property type="entry name" value="NrS-1_pol-like_helicase"/>
</dbReference>